<proteinExistence type="predicted"/>
<reference evidence="2" key="3">
    <citation type="journal article" date="2017" name="Nature">
        <title>Genome sequence of the progenitor of the wheat D genome Aegilops tauschii.</title>
        <authorList>
            <person name="Luo M.C."/>
            <person name="Gu Y.Q."/>
            <person name="Puiu D."/>
            <person name="Wang H."/>
            <person name="Twardziok S.O."/>
            <person name="Deal K.R."/>
            <person name="Huo N."/>
            <person name="Zhu T."/>
            <person name="Wang L."/>
            <person name="Wang Y."/>
            <person name="McGuire P.E."/>
            <person name="Liu S."/>
            <person name="Long H."/>
            <person name="Ramasamy R.K."/>
            <person name="Rodriguez J.C."/>
            <person name="Van S.L."/>
            <person name="Yuan L."/>
            <person name="Wang Z."/>
            <person name="Xia Z."/>
            <person name="Xiao L."/>
            <person name="Anderson O.D."/>
            <person name="Ouyang S."/>
            <person name="Liang Y."/>
            <person name="Zimin A.V."/>
            <person name="Pertea G."/>
            <person name="Qi P."/>
            <person name="Bennetzen J.L."/>
            <person name="Dai X."/>
            <person name="Dawson M.W."/>
            <person name="Muller H.G."/>
            <person name="Kugler K."/>
            <person name="Rivarola-Duarte L."/>
            <person name="Spannagl M."/>
            <person name="Mayer K.F.X."/>
            <person name="Lu F.H."/>
            <person name="Bevan M.W."/>
            <person name="Leroy P."/>
            <person name="Li P."/>
            <person name="You F.M."/>
            <person name="Sun Q."/>
            <person name="Liu Z."/>
            <person name="Lyons E."/>
            <person name="Wicker T."/>
            <person name="Salzberg S.L."/>
            <person name="Devos K.M."/>
            <person name="Dvorak J."/>
        </authorList>
    </citation>
    <scope>NUCLEOTIDE SEQUENCE [LARGE SCALE GENOMIC DNA]</scope>
    <source>
        <strain evidence="2">cv. AL8/78</strain>
    </source>
</reference>
<dbReference type="EnsemblPlants" id="AET1Gv20149900.14">
    <property type="protein sequence ID" value="AET1Gv20149900.14"/>
    <property type="gene ID" value="AET1Gv20149900"/>
</dbReference>
<evidence type="ECO:0000313" key="3">
    <source>
        <dbReference type="Proteomes" id="UP000015105"/>
    </source>
</evidence>
<feature type="chain" id="PRO_5019407423" evidence="1">
    <location>
        <begin position="33"/>
        <end position="149"/>
    </location>
</feature>
<sequence length="149" mass="16584">MRRGKKSTMARRYHLTLLSVFSFLLLTGLLAAHQSRGKKAGKIVTLTVQYPAVDSPPGEKIKISAHYVDEHGGRERHFNLDCDDDEPLGFGMKYLLSTLEGIRDARESRSEVDRSSGGWLHVQCPLEIGEGAAPFVQSENILGAFYFMS</sequence>
<dbReference type="Proteomes" id="UP000015105">
    <property type="component" value="Chromosome 1D"/>
</dbReference>
<reference evidence="3" key="1">
    <citation type="journal article" date="2014" name="Science">
        <title>Ancient hybridizations among the ancestral genomes of bread wheat.</title>
        <authorList>
            <consortium name="International Wheat Genome Sequencing Consortium,"/>
            <person name="Marcussen T."/>
            <person name="Sandve S.R."/>
            <person name="Heier L."/>
            <person name="Spannagl M."/>
            <person name="Pfeifer M."/>
            <person name="Jakobsen K.S."/>
            <person name="Wulff B.B."/>
            <person name="Steuernagel B."/>
            <person name="Mayer K.F."/>
            <person name="Olsen O.A."/>
        </authorList>
    </citation>
    <scope>NUCLEOTIDE SEQUENCE [LARGE SCALE GENOMIC DNA]</scope>
    <source>
        <strain evidence="3">cv. AL8/78</strain>
    </source>
</reference>
<name>A0A452XT41_AEGTS</name>
<organism evidence="2 3">
    <name type="scientific">Aegilops tauschii subsp. strangulata</name>
    <name type="common">Goatgrass</name>
    <dbReference type="NCBI Taxonomy" id="200361"/>
    <lineage>
        <taxon>Eukaryota</taxon>
        <taxon>Viridiplantae</taxon>
        <taxon>Streptophyta</taxon>
        <taxon>Embryophyta</taxon>
        <taxon>Tracheophyta</taxon>
        <taxon>Spermatophyta</taxon>
        <taxon>Magnoliopsida</taxon>
        <taxon>Liliopsida</taxon>
        <taxon>Poales</taxon>
        <taxon>Poaceae</taxon>
        <taxon>BOP clade</taxon>
        <taxon>Pooideae</taxon>
        <taxon>Triticodae</taxon>
        <taxon>Triticeae</taxon>
        <taxon>Triticinae</taxon>
        <taxon>Aegilops</taxon>
    </lineage>
</organism>
<evidence type="ECO:0000256" key="1">
    <source>
        <dbReference type="SAM" id="SignalP"/>
    </source>
</evidence>
<reference evidence="2" key="5">
    <citation type="journal article" date="2021" name="G3 (Bethesda)">
        <title>Aegilops tauschii genome assembly Aet v5.0 features greater sequence contiguity and improved annotation.</title>
        <authorList>
            <person name="Wang L."/>
            <person name="Zhu T."/>
            <person name="Rodriguez J.C."/>
            <person name="Deal K.R."/>
            <person name="Dubcovsky J."/>
            <person name="McGuire P.E."/>
            <person name="Lux T."/>
            <person name="Spannagl M."/>
            <person name="Mayer K.F.X."/>
            <person name="Baldrich P."/>
            <person name="Meyers B.C."/>
            <person name="Huo N."/>
            <person name="Gu Y.Q."/>
            <person name="Zhou H."/>
            <person name="Devos K.M."/>
            <person name="Bennetzen J.L."/>
            <person name="Unver T."/>
            <person name="Budak H."/>
            <person name="Gulick P.J."/>
            <person name="Galiba G."/>
            <person name="Kalapos B."/>
            <person name="Nelson D.R."/>
            <person name="Li P."/>
            <person name="You F.M."/>
            <person name="Luo M.C."/>
            <person name="Dvorak J."/>
        </authorList>
    </citation>
    <scope>NUCLEOTIDE SEQUENCE [LARGE SCALE GENOMIC DNA]</scope>
    <source>
        <strain evidence="2">cv. AL8/78</strain>
    </source>
</reference>
<reference evidence="2" key="4">
    <citation type="submission" date="2019-03" db="UniProtKB">
        <authorList>
            <consortium name="EnsemblPlants"/>
        </authorList>
    </citation>
    <scope>IDENTIFICATION</scope>
</reference>
<accession>A0A452XT41</accession>
<evidence type="ECO:0000313" key="2">
    <source>
        <dbReference type="EnsemblPlants" id="AET1Gv20149900.14"/>
    </source>
</evidence>
<reference evidence="3" key="2">
    <citation type="journal article" date="2017" name="Nat. Plants">
        <title>The Aegilops tauschii genome reveals multiple impacts of transposons.</title>
        <authorList>
            <person name="Zhao G."/>
            <person name="Zou C."/>
            <person name="Li K."/>
            <person name="Wang K."/>
            <person name="Li T."/>
            <person name="Gao L."/>
            <person name="Zhang X."/>
            <person name="Wang H."/>
            <person name="Yang Z."/>
            <person name="Liu X."/>
            <person name="Jiang W."/>
            <person name="Mao L."/>
            <person name="Kong X."/>
            <person name="Jiao Y."/>
            <person name="Jia J."/>
        </authorList>
    </citation>
    <scope>NUCLEOTIDE SEQUENCE [LARGE SCALE GENOMIC DNA]</scope>
    <source>
        <strain evidence="3">cv. AL8/78</strain>
    </source>
</reference>
<protein>
    <submittedName>
        <fullName evidence="2">Uncharacterized protein</fullName>
    </submittedName>
</protein>
<feature type="signal peptide" evidence="1">
    <location>
        <begin position="1"/>
        <end position="32"/>
    </location>
</feature>
<keyword evidence="1" id="KW-0732">Signal</keyword>
<keyword evidence="3" id="KW-1185">Reference proteome</keyword>
<dbReference type="Gramene" id="AET1Gv20149900.14">
    <property type="protein sequence ID" value="AET1Gv20149900.14"/>
    <property type="gene ID" value="AET1Gv20149900"/>
</dbReference>
<dbReference type="AlphaFoldDB" id="A0A452XT41"/>